<comment type="caution">
    <text evidence="1">The sequence shown here is derived from an EMBL/GenBank/DDBJ whole genome shotgun (WGS) entry which is preliminary data.</text>
</comment>
<dbReference type="Proteomes" id="UP001595748">
    <property type="component" value="Unassembled WGS sequence"/>
</dbReference>
<reference evidence="2" key="1">
    <citation type="journal article" date="2019" name="Int. J. Syst. Evol. Microbiol.">
        <title>The Global Catalogue of Microorganisms (GCM) 10K type strain sequencing project: providing services to taxonomists for standard genome sequencing and annotation.</title>
        <authorList>
            <consortium name="The Broad Institute Genomics Platform"/>
            <consortium name="The Broad Institute Genome Sequencing Center for Infectious Disease"/>
            <person name="Wu L."/>
            <person name="Ma J."/>
        </authorList>
    </citation>
    <scope>NUCLEOTIDE SEQUENCE [LARGE SCALE GENOMIC DNA]</scope>
    <source>
        <strain evidence="2">CCTCC AB 2013263</strain>
    </source>
</reference>
<organism evidence="1 2">
    <name type="scientific">Deinococcus antarcticus</name>
    <dbReference type="NCBI Taxonomy" id="1298767"/>
    <lineage>
        <taxon>Bacteria</taxon>
        <taxon>Thermotogati</taxon>
        <taxon>Deinococcota</taxon>
        <taxon>Deinococci</taxon>
        <taxon>Deinococcales</taxon>
        <taxon>Deinococcaceae</taxon>
        <taxon>Deinococcus</taxon>
    </lineage>
</organism>
<keyword evidence="2" id="KW-1185">Reference proteome</keyword>
<evidence type="ECO:0000313" key="1">
    <source>
        <dbReference type="EMBL" id="MFC3860992.1"/>
    </source>
</evidence>
<dbReference type="RefSeq" id="WP_380077448.1">
    <property type="nucleotide sequence ID" value="NZ_JBHRZF010000114.1"/>
</dbReference>
<proteinExistence type="predicted"/>
<dbReference type="EMBL" id="JBHRZF010000114">
    <property type="protein sequence ID" value="MFC3860992.1"/>
    <property type="molecule type" value="Genomic_DNA"/>
</dbReference>
<protein>
    <submittedName>
        <fullName evidence="1">Uncharacterized protein</fullName>
    </submittedName>
</protein>
<evidence type="ECO:0000313" key="2">
    <source>
        <dbReference type="Proteomes" id="UP001595748"/>
    </source>
</evidence>
<accession>A0ABV8A5L9</accession>
<gene>
    <name evidence="1" type="ORF">ACFOPQ_09490</name>
</gene>
<name>A0ABV8A5L9_9DEIO</name>
<sequence>MNGWEGELDPADCAYTSGPPGAGIRAYGDTATAQQLPGLCGLSSILGVTTN</sequence>